<dbReference type="Proteomes" id="UP000594454">
    <property type="component" value="Chromosome 5"/>
</dbReference>
<feature type="coiled-coil region" evidence="1">
    <location>
        <begin position="172"/>
        <end position="200"/>
    </location>
</feature>
<feature type="compositionally biased region" description="Acidic residues" evidence="2">
    <location>
        <begin position="82"/>
        <end position="94"/>
    </location>
</feature>
<dbReference type="Pfam" id="PF13904">
    <property type="entry name" value="CCDC34"/>
    <property type="match status" value="1"/>
</dbReference>
<feature type="compositionally biased region" description="Basic and acidic residues" evidence="2">
    <location>
        <begin position="254"/>
        <end position="282"/>
    </location>
</feature>
<dbReference type="PANTHER" id="PTHR23247:SF2">
    <property type="entry name" value="COILED-COIL DOMAIN-CONTAINING PROTEIN 34"/>
    <property type="match status" value="1"/>
</dbReference>
<protein>
    <recommendedName>
        <fullName evidence="3">Coiled-coil domain-containing protein</fullName>
    </recommendedName>
</protein>
<proteinExistence type="predicted"/>
<dbReference type="OrthoDB" id="6591885at2759"/>
<evidence type="ECO:0000259" key="3">
    <source>
        <dbReference type="Pfam" id="PF13904"/>
    </source>
</evidence>
<evidence type="ECO:0000313" key="5">
    <source>
        <dbReference type="Proteomes" id="UP000594454"/>
    </source>
</evidence>
<evidence type="ECO:0000256" key="2">
    <source>
        <dbReference type="SAM" id="MobiDB-lite"/>
    </source>
</evidence>
<dbReference type="AlphaFoldDB" id="A0A7R8V2Q8"/>
<evidence type="ECO:0000256" key="1">
    <source>
        <dbReference type="SAM" id="Coils"/>
    </source>
</evidence>
<dbReference type="OMA" id="ARMCYDQ"/>
<dbReference type="InterPro" id="IPR045323">
    <property type="entry name" value="CCDC34"/>
</dbReference>
<accession>A0A7R8V2Q8</accession>
<feature type="domain" description="Coiled-coil" evidence="3">
    <location>
        <begin position="156"/>
        <end position="324"/>
    </location>
</feature>
<keyword evidence="1" id="KW-0175">Coiled coil</keyword>
<dbReference type="EMBL" id="LR899013">
    <property type="protein sequence ID" value="CAD7091394.1"/>
    <property type="molecule type" value="Genomic_DNA"/>
</dbReference>
<feature type="region of interest" description="Disordered" evidence="2">
    <location>
        <begin position="72"/>
        <end position="95"/>
    </location>
</feature>
<dbReference type="InParanoid" id="A0A7R8V2Q8"/>
<name>A0A7R8V2Q8_HERIL</name>
<reference evidence="4 5" key="1">
    <citation type="submission" date="2020-11" db="EMBL/GenBank/DDBJ databases">
        <authorList>
            <person name="Wallbank WR R."/>
            <person name="Pardo Diaz C."/>
            <person name="Kozak K."/>
            <person name="Martin S."/>
            <person name="Jiggins C."/>
            <person name="Moest M."/>
            <person name="Warren A I."/>
            <person name="Generalovic N T."/>
            <person name="Byers J.R.P. K."/>
            <person name="Montejo-Kovacevich G."/>
            <person name="Yen C E."/>
        </authorList>
    </citation>
    <scope>NUCLEOTIDE SEQUENCE [LARGE SCALE GENOMIC DNA]</scope>
</reference>
<dbReference type="InterPro" id="IPR025259">
    <property type="entry name" value="CCDC34/181"/>
</dbReference>
<evidence type="ECO:0000313" key="4">
    <source>
        <dbReference type="EMBL" id="CAD7091394.1"/>
    </source>
</evidence>
<gene>
    <name evidence="4" type="ORF">HERILL_LOCUS13811</name>
</gene>
<keyword evidence="5" id="KW-1185">Reference proteome</keyword>
<feature type="region of interest" description="Disordered" evidence="2">
    <location>
        <begin position="254"/>
        <end position="283"/>
    </location>
</feature>
<organism evidence="4 5">
    <name type="scientific">Hermetia illucens</name>
    <name type="common">Black soldier fly</name>
    <dbReference type="NCBI Taxonomy" id="343691"/>
    <lineage>
        <taxon>Eukaryota</taxon>
        <taxon>Metazoa</taxon>
        <taxon>Ecdysozoa</taxon>
        <taxon>Arthropoda</taxon>
        <taxon>Hexapoda</taxon>
        <taxon>Insecta</taxon>
        <taxon>Pterygota</taxon>
        <taxon>Neoptera</taxon>
        <taxon>Endopterygota</taxon>
        <taxon>Diptera</taxon>
        <taxon>Brachycera</taxon>
        <taxon>Stratiomyomorpha</taxon>
        <taxon>Stratiomyidae</taxon>
        <taxon>Hermetiinae</taxon>
        <taxon>Hermetia</taxon>
    </lineage>
</organism>
<dbReference type="PANTHER" id="PTHR23247">
    <property type="entry name" value="NY-REN-41 ANTIGEN L15 -RELATED"/>
    <property type="match status" value="1"/>
</dbReference>
<sequence>MAFYSVRIDDNGKEIETTRQTYRKFFNDTCGDAASVKGTDQDFQARQTCRSPINTFKTVRYVNSATFIEKDHDPVKKQQLSDQEEEPNESDDVNSDTFDFSVDVNEQQYQSHIATDKFNESVPVLELNSNESFPSSNNLTYSYRRVCEVTKIIQKPDAYKEWLDAKRTALMYQREMKKKRKQEEEKAKEERKRMAEEKFNEWLARKAKTKATEQAKYRTQQTAPKKESLTDIKYTLKVDKPEPESNFNAWLEQKKQQEKAQKEKINQDLKREEELKSKRKQESANVYENWLKTAPQKPKPVPLNQGLFTLKGSLSQIYVNPVPWVSTDPDDGSKSM</sequence>